<dbReference type="Proteomes" id="UP000008632">
    <property type="component" value="Chromosome"/>
</dbReference>
<proteinExistence type="predicted"/>
<evidence type="ECO:0000313" key="4">
    <source>
        <dbReference type="Proteomes" id="UP000008632"/>
    </source>
</evidence>
<dbReference type="EMBL" id="CP002446">
    <property type="protein sequence ID" value="ADV27934.1"/>
    <property type="molecule type" value="Genomic_DNA"/>
</dbReference>
<feature type="signal peptide" evidence="2">
    <location>
        <begin position="1"/>
        <end position="19"/>
    </location>
</feature>
<feature type="chain" id="PRO_5003212453" description="Secreted protein" evidence="2">
    <location>
        <begin position="20"/>
        <end position="73"/>
    </location>
</feature>
<evidence type="ECO:0000256" key="1">
    <source>
        <dbReference type="SAM" id="MobiDB-lite"/>
    </source>
</evidence>
<sequence length="73" mass="7858">MKIQIATMAFAVLAAIPLAACRQEHPADPAPDNPAPTAEAHAPENPVRYATDAQETRVGEDPEADKEQPRAQR</sequence>
<evidence type="ECO:0000313" key="3">
    <source>
        <dbReference type="EMBL" id="ADV27934.1"/>
    </source>
</evidence>
<name>E6WUF0_PSEUU</name>
<feature type="region of interest" description="Disordered" evidence="1">
    <location>
        <begin position="24"/>
        <end position="73"/>
    </location>
</feature>
<reference evidence="3 4" key="1">
    <citation type="submission" date="2011-01" db="EMBL/GenBank/DDBJ databases">
        <title>Complete sequence of Pseudoxanthomonas suwonensis 11-1.</title>
        <authorList>
            <consortium name="US DOE Joint Genome Institute"/>
            <person name="Lucas S."/>
            <person name="Copeland A."/>
            <person name="Lapidus A."/>
            <person name="Cheng J.-F."/>
            <person name="Goodwin L."/>
            <person name="Pitluck S."/>
            <person name="Teshima H."/>
            <person name="Detter J.C."/>
            <person name="Han C."/>
            <person name="Tapia R."/>
            <person name="Land M."/>
            <person name="Hauser L."/>
            <person name="Kyrpides N."/>
            <person name="Ivanova N."/>
            <person name="Ovchinnikova G."/>
            <person name="Siebers A.K."/>
            <person name="Allgaier M."/>
            <person name="Thelen M.P."/>
            <person name="Hugenholtz P."/>
            <person name="Gladden J."/>
            <person name="Woyke T."/>
        </authorList>
    </citation>
    <scope>NUCLEOTIDE SEQUENCE [LARGE SCALE GENOMIC DNA]</scope>
    <source>
        <strain evidence="4">11-1</strain>
    </source>
</reference>
<evidence type="ECO:0000256" key="2">
    <source>
        <dbReference type="SAM" id="SignalP"/>
    </source>
</evidence>
<protein>
    <recommendedName>
        <fullName evidence="5">Secreted protein</fullName>
    </recommendedName>
</protein>
<organism evidence="3 4">
    <name type="scientific">Pseudoxanthomonas suwonensis (strain 11-1)</name>
    <dbReference type="NCBI Taxonomy" id="743721"/>
    <lineage>
        <taxon>Bacteria</taxon>
        <taxon>Pseudomonadati</taxon>
        <taxon>Pseudomonadota</taxon>
        <taxon>Gammaproteobacteria</taxon>
        <taxon>Lysobacterales</taxon>
        <taxon>Lysobacteraceae</taxon>
        <taxon>Pseudoxanthomonas</taxon>
    </lineage>
</organism>
<dbReference type="AlphaFoldDB" id="E6WUF0"/>
<keyword evidence="4" id="KW-1185">Reference proteome</keyword>
<dbReference type="HOGENOM" id="CLU_2702129_0_0_6"/>
<gene>
    <name evidence="3" type="ordered locus">Psesu_2098</name>
</gene>
<evidence type="ECO:0008006" key="5">
    <source>
        <dbReference type="Google" id="ProtNLM"/>
    </source>
</evidence>
<feature type="compositionally biased region" description="Basic and acidic residues" evidence="1">
    <location>
        <begin position="54"/>
        <end position="73"/>
    </location>
</feature>
<accession>E6WUF0</accession>
<dbReference type="KEGG" id="psu:Psesu_2098"/>
<keyword evidence="2" id="KW-0732">Signal</keyword>
<dbReference type="RefSeq" id="WP_013535762.1">
    <property type="nucleotide sequence ID" value="NC_014924.1"/>
</dbReference>